<comment type="caution">
    <text evidence="2">The sequence shown here is derived from an EMBL/GenBank/DDBJ whole genome shotgun (WGS) entry which is preliminary data.</text>
</comment>
<protein>
    <submittedName>
        <fullName evidence="2">Uncharacterized protein</fullName>
    </submittedName>
</protein>
<name>A0ABW5LTT7_9FLAO</name>
<dbReference type="RefSeq" id="WP_379666344.1">
    <property type="nucleotide sequence ID" value="NZ_JBHULH010000004.1"/>
</dbReference>
<organism evidence="2 3">
    <name type="scientific">Pseudotenacibaculum haliotis</name>
    <dbReference type="NCBI Taxonomy" id="1862138"/>
    <lineage>
        <taxon>Bacteria</taxon>
        <taxon>Pseudomonadati</taxon>
        <taxon>Bacteroidota</taxon>
        <taxon>Flavobacteriia</taxon>
        <taxon>Flavobacteriales</taxon>
        <taxon>Flavobacteriaceae</taxon>
        <taxon>Pseudotenacibaculum</taxon>
    </lineage>
</organism>
<evidence type="ECO:0000256" key="1">
    <source>
        <dbReference type="SAM" id="SignalP"/>
    </source>
</evidence>
<keyword evidence="1" id="KW-0732">Signal</keyword>
<feature type="chain" id="PRO_5046323029" evidence="1">
    <location>
        <begin position="26"/>
        <end position="202"/>
    </location>
</feature>
<evidence type="ECO:0000313" key="3">
    <source>
        <dbReference type="Proteomes" id="UP001597508"/>
    </source>
</evidence>
<evidence type="ECO:0000313" key="2">
    <source>
        <dbReference type="EMBL" id="MFD2567634.1"/>
    </source>
</evidence>
<accession>A0ABW5LTT7</accession>
<feature type="signal peptide" evidence="1">
    <location>
        <begin position="1"/>
        <end position="25"/>
    </location>
</feature>
<reference evidence="3" key="1">
    <citation type="journal article" date="2019" name="Int. J. Syst. Evol. Microbiol.">
        <title>The Global Catalogue of Microorganisms (GCM) 10K type strain sequencing project: providing services to taxonomists for standard genome sequencing and annotation.</title>
        <authorList>
            <consortium name="The Broad Institute Genomics Platform"/>
            <consortium name="The Broad Institute Genome Sequencing Center for Infectious Disease"/>
            <person name="Wu L."/>
            <person name="Ma J."/>
        </authorList>
    </citation>
    <scope>NUCLEOTIDE SEQUENCE [LARGE SCALE GENOMIC DNA]</scope>
    <source>
        <strain evidence="3">KCTC 52127</strain>
    </source>
</reference>
<proteinExistence type="predicted"/>
<sequence length="202" mass="23290">MNYFKTTYIVSTLFCVALISIVSSCVNKTDTITEQSTLEDYTVGEQWTWKWQRSVNGKVQAQGKDYKEVVNYKNTLGFYYGGTDTLEIATILNRKPSKASRYRWPLEVGKKWKYEVEWKNNEGTSGKTSQDAEVISFEEFTVDGGKFMAYKIEFKGRITNSRGFDGKLVDVWWYAPALKSYIKHTQDDGEGLYINELTAYSK</sequence>
<dbReference type="Proteomes" id="UP001597508">
    <property type="component" value="Unassembled WGS sequence"/>
</dbReference>
<dbReference type="EMBL" id="JBHULH010000004">
    <property type="protein sequence ID" value="MFD2567634.1"/>
    <property type="molecule type" value="Genomic_DNA"/>
</dbReference>
<dbReference type="PROSITE" id="PS51257">
    <property type="entry name" value="PROKAR_LIPOPROTEIN"/>
    <property type="match status" value="1"/>
</dbReference>
<keyword evidence="3" id="KW-1185">Reference proteome</keyword>
<gene>
    <name evidence="2" type="ORF">ACFSRZ_09640</name>
</gene>